<reference evidence="7 8" key="1">
    <citation type="journal article" date="2013" name="BMC Genomics">
        <title>Genomics-driven discovery of the pneumocandin biosynthetic gene cluster in the fungus Glarea lozoyensis.</title>
        <authorList>
            <person name="Chen L."/>
            <person name="Yue Q."/>
            <person name="Zhang X."/>
            <person name="Xiang M."/>
            <person name="Wang C."/>
            <person name="Li S."/>
            <person name="Che Y."/>
            <person name="Ortiz-Lopez F.J."/>
            <person name="Bills G.F."/>
            <person name="Liu X."/>
            <person name="An Z."/>
        </authorList>
    </citation>
    <scope>NUCLEOTIDE SEQUENCE [LARGE SCALE GENOMIC DNA]</scope>
    <source>
        <strain evidence="8">ATCC 20868 / MF5171</strain>
    </source>
</reference>
<dbReference type="KEGG" id="glz:GLAREA_10543"/>
<evidence type="ECO:0000256" key="3">
    <source>
        <dbReference type="ARBA" id="ARBA00022801"/>
    </source>
</evidence>
<dbReference type="OrthoDB" id="10252009at2759"/>
<proteinExistence type="inferred from homology"/>
<dbReference type="EC" id="3.1.3.48" evidence="2"/>
<dbReference type="PANTHER" id="PTHR45848">
    <property type="entry name" value="DUAL SPECIFICITY PROTEIN PHOSPHATASE 12 FAMILY MEMBER"/>
    <property type="match status" value="1"/>
</dbReference>
<dbReference type="EMBL" id="KE145355">
    <property type="protein sequence ID" value="EPE34848.1"/>
    <property type="molecule type" value="Genomic_DNA"/>
</dbReference>
<dbReference type="PROSITE" id="PS50056">
    <property type="entry name" value="TYR_PHOSPHATASE_2"/>
    <property type="match status" value="1"/>
</dbReference>
<dbReference type="eggNOG" id="KOG1716">
    <property type="taxonomic scope" value="Eukaryota"/>
</dbReference>
<dbReference type="PROSITE" id="PS50054">
    <property type="entry name" value="TYR_PHOSPHATASE_DUAL"/>
    <property type="match status" value="1"/>
</dbReference>
<dbReference type="AlphaFoldDB" id="S3E997"/>
<dbReference type="CDD" id="cd14498">
    <property type="entry name" value="DSP"/>
    <property type="match status" value="1"/>
</dbReference>
<comment type="similarity">
    <text evidence="1">Belongs to the protein-tyrosine phosphatase family. Non-receptor class dual specificity subfamily.</text>
</comment>
<evidence type="ECO:0000256" key="4">
    <source>
        <dbReference type="ARBA" id="ARBA00022912"/>
    </source>
</evidence>
<dbReference type="InterPro" id="IPR020422">
    <property type="entry name" value="TYR_PHOSPHATASE_DUAL_dom"/>
</dbReference>
<dbReference type="Proteomes" id="UP000016922">
    <property type="component" value="Unassembled WGS sequence"/>
</dbReference>
<sequence length="232" mass="25685">MQSLSSSSIAPIPSVPGLYISDRFAARSLPLLKSLNITAILSLTSAAEVPRFQPDAIEGLVQKHVDVDDDPTEDLFGILEDCCDWIALGLDAGKGVLVHCTQGISRSGSVVVAFVARKLKVDYLTALKTARKHRPQINPNLGFEWQLRIWIEMGCSVSEENGRDKKTYSEWKRARDELFGKGEEAVLRARKTAVGVAVARKGRLKGDGGEEEKEEGVEVVWRERLRSGWVPW</sequence>
<dbReference type="GeneID" id="19469589"/>
<gene>
    <name evidence="7" type="ORF">GLAREA_10543</name>
</gene>
<evidence type="ECO:0000259" key="5">
    <source>
        <dbReference type="PROSITE" id="PS50054"/>
    </source>
</evidence>
<dbReference type="InterPro" id="IPR000387">
    <property type="entry name" value="Tyr_Pase_dom"/>
</dbReference>
<evidence type="ECO:0000256" key="1">
    <source>
        <dbReference type="ARBA" id="ARBA00008601"/>
    </source>
</evidence>
<dbReference type="Gene3D" id="3.90.190.10">
    <property type="entry name" value="Protein tyrosine phosphatase superfamily"/>
    <property type="match status" value="1"/>
</dbReference>
<protein>
    <recommendedName>
        <fullName evidence="2">protein-tyrosine-phosphatase</fullName>
        <ecNumber evidence="2">3.1.3.48</ecNumber>
    </recommendedName>
</protein>
<feature type="domain" description="Tyrosine-protein phosphatase" evidence="5">
    <location>
        <begin position="10"/>
        <end position="156"/>
    </location>
</feature>
<dbReference type="RefSeq" id="XP_008077835.1">
    <property type="nucleotide sequence ID" value="XM_008079644.1"/>
</dbReference>
<dbReference type="PANTHER" id="PTHR45848:SF4">
    <property type="entry name" value="DUAL SPECIFICITY PROTEIN PHOSPHATASE 12"/>
    <property type="match status" value="1"/>
</dbReference>
<dbReference type="PROSITE" id="PS00383">
    <property type="entry name" value="TYR_PHOSPHATASE_1"/>
    <property type="match status" value="1"/>
</dbReference>
<evidence type="ECO:0000259" key="6">
    <source>
        <dbReference type="PROSITE" id="PS50056"/>
    </source>
</evidence>
<evidence type="ECO:0000256" key="2">
    <source>
        <dbReference type="ARBA" id="ARBA00013064"/>
    </source>
</evidence>
<dbReference type="SUPFAM" id="SSF52799">
    <property type="entry name" value="(Phosphotyrosine protein) phosphatases II"/>
    <property type="match status" value="1"/>
</dbReference>
<keyword evidence="3" id="KW-0378">Hydrolase</keyword>
<dbReference type="Pfam" id="PF00782">
    <property type="entry name" value="DSPc"/>
    <property type="match status" value="1"/>
</dbReference>
<keyword evidence="4" id="KW-0904">Protein phosphatase</keyword>
<dbReference type="GO" id="GO:0004725">
    <property type="term" value="F:protein tyrosine phosphatase activity"/>
    <property type="evidence" value="ECO:0007669"/>
    <property type="project" value="UniProtKB-EC"/>
</dbReference>
<dbReference type="SMART" id="SM00195">
    <property type="entry name" value="DSPc"/>
    <property type="match status" value="1"/>
</dbReference>
<accession>S3E997</accession>
<dbReference type="OMA" id="TNDQHEN"/>
<name>S3E997_GLAL2</name>
<feature type="domain" description="Tyrosine specific protein phosphatases" evidence="6">
    <location>
        <begin position="73"/>
        <end position="137"/>
    </location>
</feature>
<evidence type="ECO:0000313" key="7">
    <source>
        <dbReference type="EMBL" id="EPE34848.1"/>
    </source>
</evidence>
<evidence type="ECO:0000313" key="8">
    <source>
        <dbReference type="Proteomes" id="UP000016922"/>
    </source>
</evidence>
<dbReference type="STRING" id="1116229.S3E997"/>
<organism evidence="7 8">
    <name type="scientific">Glarea lozoyensis (strain ATCC 20868 / MF5171)</name>
    <dbReference type="NCBI Taxonomy" id="1116229"/>
    <lineage>
        <taxon>Eukaryota</taxon>
        <taxon>Fungi</taxon>
        <taxon>Dikarya</taxon>
        <taxon>Ascomycota</taxon>
        <taxon>Pezizomycotina</taxon>
        <taxon>Leotiomycetes</taxon>
        <taxon>Helotiales</taxon>
        <taxon>Helotiaceae</taxon>
        <taxon>Glarea</taxon>
    </lineage>
</organism>
<dbReference type="InterPro" id="IPR000340">
    <property type="entry name" value="Dual-sp_phosphatase_cat-dom"/>
</dbReference>
<keyword evidence="8" id="KW-1185">Reference proteome</keyword>
<dbReference type="InterPro" id="IPR029021">
    <property type="entry name" value="Prot-tyrosine_phosphatase-like"/>
</dbReference>
<dbReference type="HOGENOM" id="CLU_027074_6_0_1"/>
<dbReference type="InterPro" id="IPR016130">
    <property type="entry name" value="Tyr_Pase_AS"/>
</dbReference>
<dbReference type="GO" id="GO:0008138">
    <property type="term" value="F:protein tyrosine/serine/threonine phosphatase activity"/>
    <property type="evidence" value="ECO:0007669"/>
    <property type="project" value="TreeGrafter"/>
</dbReference>